<evidence type="ECO:0000259" key="2">
    <source>
        <dbReference type="Pfam" id="PF13473"/>
    </source>
</evidence>
<feature type="signal peptide" evidence="1">
    <location>
        <begin position="1"/>
        <end position="22"/>
    </location>
</feature>
<gene>
    <name evidence="3" type="ORF">C6Y40_13400</name>
</gene>
<dbReference type="EMBL" id="PVNP01000146">
    <property type="protein sequence ID" value="PRO73096.1"/>
    <property type="molecule type" value="Genomic_DNA"/>
</dbReference>
<dbReference type="AlphaFoldDB" id="A0A2S9V9F2"/>
<dbReference type="Proteomes" id="UP000238949">
    <property type="component" value="Unassembled WGS sequence"/>
</dbReference>
<protein>
    <submittedName>
        <fullName evidence="3">Cupredoxin domain-containing protein</fullName>
    </submittedName>
</protein>
<comment type="caution">
    <text evidence="3">The sequence shown here is derived from an EMBL/GenBank/DDBJ whole genome shotgun (WGS) entry which is preliminary data.</text>
</comment>
<feature type="domain" description="EfeO-type cupredoxin-like" evidence="2">
    <location>
        <begin position="9"/>
        <end position="109"/>
    </location>
</feature>
<dbReference type="OrthoDB" id="5958460at2"/>
<dbReference type="Pfam" id="PF13473">
    <property type="entry name" value="Cupredoxin_1"/>
    <property type="match status" value="1"/>
</dbReference>
<accession>A0A2S9V9F2</accession>
<dbReference type="SUPFAM" id="SSF49503">
    <property type="entry name" value="Cupredoxins"/>
    <property type="match status" value="1"/>
</dbReference>
<dbReference type="RefSeq" id="WP_105935019.1">
    <property type="nucleotide sequence ID" value="NZ_PVNP01000146.1"/>
</dbReference>
<evidence type="ECO:0000313" key="3">
    <source>
        <dbReference type="EMBL" id="PRO73096.1"/>
    </source>
</evidence>
<dbReference type="InterPro" id="IPR028096">
    <property type="entry name" value="EfeO_Cupredoxin"/>
</dbReference>
<reference evidence="4" key="1">
    <citation type="journal article" date="2020" name="Int. J. Syst. Evol. Microbiol.">
        <title>Alteromonas alba sp. nov., a marine bacterium isolated from the seawater of the West Pacific Ocean.</title>
        <authorList>
            <person name="Sun C."/>
            <person name="Wu Y.-H."/>
            <person name="Xamxidin M."/>
            <person name="Cheng H."/>
            <person name="Xu X.-W."/>
        </authorList>
    </citation>
    <scope>NUCLEOTIDE SEQUENCE [LARGE SCALE GENOMIC DNA]</scope>
    <source>
        <strain evidence="4">190</strain>
    </source>
</reference>
<keyword evidence="4" id="KW-1185">Reference proteome</keyword>
<sequence length="118" mass="13139">MKLILQTITLTLLTLAPLHALAALPEVVIEIRDHLFIPQTVRIPEGKKVRLVFINHDPSPEEIDSFDLNREKVIFGHSKGTIFVGPLPNGRYKFFGELHPNSALGYVIVGDKEATDAD</sequence>
<evidence type="ECO:0000313" key="4">
    <source>
        <dbReference type="Proteomes" id="UP000238949"/>
    </source>
</evidence>
<feature type="chain" id="PRO_5015678502" evidence="1">
    <location>
        <begin position="23"/>
        <end position="118"/>
    </location>
</feature>
<organism evidence="3 4">
    <name type="scientific">Alteromonas alba</name>
    <dbReference type="NCBI Taxonomy" id="2079529"/>
    <lineage>
        <taxon>Bacteria</taxon>
        <taxon>Pseudomonadati</taxon>
        <taxon>Pseudomonadota</taxon>
        <taxon>Gammaproteobacteria</taxon>
        <taxon>Alteromonadales</taxon>
        <taxon>Alteromonadaceae</taxon>
        <taxon>Alteromonas/Salinimonas group</taxon>
        <taxon>Alteromonas</taxon>
    </lineage>
</organism>
<name>A0A2S9V9F2_9ALTE</name>
<dbReference type="InterPro" id="IPR008972">
    <property type="entry name" value="Cupredoxin"/>
</dbReference>
<evidence type="ECO:0000256" key="1">
    <source>
        <dbReference type="SAM" id="SignalP"/>
    </source>
</evidence>
<dbReference type="Gene3D" id="2.60.40.420">
    <property type="entry name" value="Cupredoxins - blue copper proteins"/>
    <property type="match status" value="1"/>
</dbReference>
<keyword evidence="1" id="KW-0732">Signal</keyword>
<proteinExistence type="predicted"/>